<gene>
    <name evidence="3" type="ORF">FGIG_06240</name>
</gene>
<dbReference type="SMART" id="SM00244">
    <property type="entry name" value="PHB"/>
    <property type="match status" value="1"/>
</dbReference>
<dbReference type="PANTHER" id="PTHR43327">
    <property type="entry name" value="STOMATIN-LIKE PROTEIN 2, MITOCHONDRIAL"/>
    <property type="match status" value="1"/>
</dbReference>
<dbReference type="SUPFAM" id="SSF117892">
    <property type="entry name" value="Band 7/SPFH domain"/>
    <property type="match status" value="1"/>
</dbReference>
<evidence type="ECO:0000313" key="4">
    <source>
        <dbReference type="Proteomes" id="UP000316759"/>
    </source>
</evidence>
<dbReference type="InterPro" id="IPR036013">
    <property type="entry name" value="Band_7/SPFH_dom_sf"/>
</dbReference>
<dbReference type="Proteomes" id="UP000316759">
    <property type="component" value="Unassembled WGS sequence"/>
</dbReference>
<dbReference type="PANTHER" id="PTHR43327:SF10">
    <property type="entry name" value="STOMATIN-LIKE PROTEIN 2, MITOCHONDRIAL"/>
    <property type="match status" value="1"/>
</dbReference>
<dbReference type="GO" id="GO:0016020">
    <property type="term" value="C:membrane"/>
    <property type="evidence" value="ECO:0007669"/>
    <property type="project" value="InterPro"/>
</dbReference>
<feature type="region of interest" description="Disordered" evidence="1">
    <location>
        <begin position="174"/>
        <end position="264"/>
    </location>
</feature>
<feature type="domain" description="Band 7" evidence="2">
    <location>
        <begin position="2"/>
        <end position="176"/>
    </location>
</feature>
<dbReference type="GO" id="GO:0005739">
    <property type="term" value="C:mitochondrion"/>
    <property type="evidence" value="ECO:0007669"/>
    <property type="project" value="TreeGrafter"/>
</dbReference>
<sequence>MNKGLNFCIPFVDRIAYVQSLKEVAIEIPDQSAITSDNVVLHLNGVLFLKVKDPYRASYGVAEADFAITQLAQTTMRDIQLPQKIKEAMQMQVEADRKKRAAILESEGQRESAINRAEGMKRSQVLASEGERTQIANKALGEAEAIRRLAESRADAVRLIAAAIETKALTIFKTMNEPPAHPNTPSGGRSTTTSSTTDSAFGEPGVGQTGSSVHTRLTGNTLSTSKRVLRAIRTPTQDTHRSTDETQDQSTEPIPDVERVSSAR</sequence>
<comment type="caution">
    <text evidence="3">The sequence shown here is derived from an EMBL/GenBank/DDBJ whole genome shotgun (WGS) entry which is preliminary data.</text>
</comment>
<dbReference type="Pfam" id="PF01145">
    <property type="entry name" value="Band_7"/>
    <property type="match status" value="1"/>
</dbReference>
<dbReference type="EMBL" id="SUNJ01010431">
    <property type="protein sequence ID" value="TPP59657.1"/>
    <property type="molecule type" value="Genomic_DNA"/>
</dbReference>
<organism evidence="3 4">
    <name type="scientific">Fasciola gigantica</name>
    <name type="common">Giant liver fluke</name>
    <dbReference type="NCBI Taxonomy" id="46835"/>
    <lineage>
        <taxon>Eukaryota</taxon>
        <taxon>Metazoa</taxon>
        <taxon>Spiralia</taxon>
        <taxon>Lophotrochozoa</taxon>
        <taxon>Platyhelminthes</taxon>
        <taxon>Trematoda</taxon>
        <taxon>Digenea</taxon>
        <taxon>Plagiorchiida</taxon>
        <taxon>Echinostomata</taxon>
        <taxon>Echinostomatoidea</taxon>
        <taxon>Fasciolidae</taxon>
        <taxon>Fasciola</taxon>
    </lineage>
</organism>
<dbReference type="OrthoDB" id="434619at2759"/>
<dbReference type="AlphaFoldDB" id="A0A504YP11"/>
<feature type="compositionally biased region" description="Polar residues" evidence="1">
    <location>
        <begin position="209"/>
        <end position="226"/>
    </location>
</feature>
<proteinExistence type="predicted"/>
<keyword evidence="4" id="KW-1185">Reference proteome</keyword>
<protein>
    <submittedName>
        <fullName evidence="3">Stomatin protein 2</fullName>
    </submittedName>
</protein>
<name>A0A504YP11_FASGI</name>
<evidence type="ECO:0000256" key="1">
    <source>
        <dbReference type="SAM" id="MobiDB-lite"/>
    </source>
</evidence>
<dbReference type="Gene3D" id="3.30.479.30">
    <property type="entry name" value="Band 7 domain"/>
    <property type="match status" value="1"/>
</dbReference>
<dbReference type="InterPro" id="IPR001972">
    <property type="entry name" value="Stomatin_HflK_fam"/>
</dbReference>
<dbReference type="PRINTS" id="PR00721">
    <property type="entry name" value="STOMATIN"/>
</dbReference>
<evidence type="ECO:0000259" key="2">
    <source>
        <dbReference type="SMART" id="SM00244"/>
    </source>
</evidence>
<dbReference type="STRING" id="46835.A0A504YP11"/>
<reference evidence="3 4" key="1">
    <citation type="submission" date="2019-04" db="EMBL/GenBank/DDBJ databases">
        <title>Annotation for the trematode Fasciola gigantica.</title>
        <authorList>
            <person name="Choi Y.-J."/>
        </authorList>
    </citation>
    <scope>NUCLEOTIDE SEQUENCE [LARGE SCALE GENOMIC DNA]</scope>
    <source>
        <strain evidence="3">Uganda_cow_1</strain>
    </source>
</reference>
<dbReference type="InterPro" id="IPR001107">
    <property type="entry name" value="Band_7"/>
</dbReference>
<accession>A0A504YP11</accession>
<dbReference type="GO" id="GO:0007005">
    <property type="term" value="P:mitochondrion organization"/>
    <property type="evidence" value="ECO:0007669"/>
    <property type="project" value="TreeGrafter"/>
</dbReference>
<dbReference type="InterPro" id="IPR050710">
    <property type="entry name" value="Band7/mec-2_domain"/>
</dbReference>
<evidence type="ECO:0000313" key="3">
    <source>
        <dbReference type="EMBL" id="TPP59657.1"/>
    </source>
</evidence>